<sequence>MFRTNHDRIEQAENMGKTKHSQFLLTASALAIGAAGIPAAAQQIIANGVTLQVPADTVIATKAAGETAGSALATSHRGTIQALGPVTITTTGTQAHGTYASGKGTINLVGGTITTTGDSAAGLPSYDGTITSSGSLTIRTSGNFYAVGIGAHASTTTLDGAVDIATRGDTATGLLAYRSTVTSNGSLAIKTAGMFSHGVFALDGSTIDISRGDITTQGTFAAGIYSSFHSGNRVSTVSIANGTLKSELGDLVRSDGGNLDVTLNAMTTSNGSGLVLNVLDDAFGNPGAVNLKAINTGLQGLVFAAAGSTANVSLVGSTLTGAADNATNLSLDAGSVWTMTEGSTVSDTVANAGTITFAPPGAGGFKTLTTRNYVGNQGSVALNTVLGADGSPSDRIVIDGGAATGRTGLVIHNIAGKGAPTTDGIKVVDAINGGMTNADAFFLGNGDYVTQDGQNAKVDGAYAYTLNRSPVSSGPDAYGDSQASNDWYLRSRYQPGVPAYEAYPAALLILNRLPTLSQRTGGRYWRDQVQTACQDVAGGSACAPSQGLTADDQDGTAAMIRGNNVWARIEGLHGRQQPGDTTSRADYDYNLWKLQAGVDGQLHSSDAGKLIGGVTVHYGQVKTDISSTVGNGRIDTSGYGLGGTLTWYGANGFYLDAQGQVTQYESDLHSRTLGRSLAKGNDGSGHALSLEGGKRITLSEYWTLTPQAQLTWSSIDFDSFTDPYGARVSLDQGDSLKGRLGLALEHERSGKDANGKASRAKVYGIVNLTNEFLDGTRVDVSGTELSSRAETLAGAIGLGGAYSWANDKYTVYAEVAADTSLKNFADSYEVGGTVGLRVRF</sequence>
<evidence type="ECO:0000313" key="3">
    <source>
        <dbReference type="Proteomes" id="UP000494111"/>
    </source>
</evidence>
<dbReference type="InterPro" id="IPR012332">
    <property type="entry name" value="Autotransporter_pectin_lyase_C"/>
</dbReference>
<dbReference type="GO" id="GO:0019867">
    <property type="term" value="C:outer membrane"/>
    <property type="evidence" value="ECO:0007669"/>
    <property type="project" value="InterPro"/>
</dbReference>
<dbReference type="Gene3D" id="2.40.128.130">
    <property type="entry name" value="Autotransporter beta-domain"/>
    <property type="match status" value="1"/>
</dbReference>
<name>A0A6S7A7X4_9BURK</name>
<dbReference type="SMART" id="SM00869">
    <property type="entry name" value="Autotransporter"/>
    <property type="match status" value="1"/>
</dbReference>
<evidence type="ECO:0000259" key="1">
    <source>
        <dbReference type="PROSITE" id="PS51208"/>
    </source>
</evidence>
<dbReference type="PROSITE" id="PS51208">
    <property type="entry name" value="AUTOTRANSPORTER"/>
    <property type="match status" value="1"/>
</dbReference>
<dbReference type="InterPro" id="IPR043990">
    <property type="entry name" value="AC_1"/>
</dbReference>
<evidence type="ECO:0000313" key="2">
    <source>
        <dbReference type="EMBL" id="CAB3716030.1"/>
    </source>
</evidence>
<organism evidence="2 3">
    <name type="scientific">Achromobacter deleyi</name>
    <dbReference type="NCBI Taxonomy" id="1353891"/>
    <lineage>
        <taxon>Bacteria</taxon>
        <taxon>Pseudomonadati</taxon>
        <taxon>Pseudomonadota</taxon>
        <taxon>Betaproteobacteria</taxon>
        <taxon>Burkholderiales</taxon>
        <taxon>Alcaligenaceae</taxon>
        <taxon>Achromobacter</taxon>
    </lineage>
</organism>
<proteinExistence type="predicted"/>
<reference evidence="2 3" key="1">
    <citation type="submission" date="2020-04" db="EMBL/GenBank/DDBJ databases">
        <authorList>
            <person name="De Canck E."/>
        </authorList>
    </citation>
    <scope>NUCLEOTIDE SEQUENCE [LARGE SCALE GENOMIC DNA]</scope>
    <source>
        <strain evidence="2 3">LMG 3458</strain>
    </source>
</reference>
<dbReference type="PANTHER" id="PTHR35037">
    <property type="entry name" value="C-TERMINAL REGION OF AIDA-LIKE PROTEIN"/>
    <property type="match status" value="1"/>
</dbReference>
<dbReference type="InterPro" id="IPR036709">
    <property type="entry name" value="Autotransporte_beta_dom_sf"/>
</dbReference>
<dbReference type="InterPro" id="IPR005546">
    <property type="entry name" value="Autotransporte_beta"/>
</dbReference>
<dbReference type="Gene3D" id="2.160.20.20">
    <property type="match status" value="1"/>
</dbReference>
<dbReference type="EMBL" id="CADIJO010000012">
    <property type="protein sequence ID" value="CAB3716030.1"/>
    <property type="molecule type" value="Genomic_DNA"/>
</dbReference>
<dbReference type="CDD" id="cd01344">
    <property type="entry name" value="PL2_Passenger_AT"/>
    <property type="match status" value="1"/>
</dbReference>
<dbReference type="Proteomes" id="UP000494111">
    <property type="component" value="Unassembled WGS sequence"/>
</dbReference>
<dbReference type="InterPro" id="IPR051551">
    <property type="entry name" value="Autotransporter_adhesion"/>
</dbReference>
<accession>A0A6S7A7X4</accession>
<dbReference type="InterPro" id="IPR006315">
    <property type="entry name" value="OM_autotransptr_brl_dom"/>
</dbReference>
<dbReference type="Pfam" id="PF18883">
    <property type="entry name" value="AC_1"/>
    <property type="match status" value="1"/>
</dbReference>
<dbReference type="SUPFAM" id="SSF51126">
    <property type="entry name" value="Pectin lyase-like"/>
    <property type="match status" value="1"/>
</dbReference>
<protein>
    <recommendedName>
        <fullName evidence="1">Autotransporter domain-containing protein</fullName>
    </recommendedName>
</protein>
<dbReference type="PANTHER" id="PTHR35037:SF3">
    <property type="entry name" value="C-TERMINAL REGION OF AIDA-LIKE PROTEIN"/>
    <property type="match status" value="1"/>
</dbReference>
<dbReference type="NCBIfam" id="TIGR01414">
    <property type="entry name" value="autotrans_barl"/>
    <property type="match status" value="1"/>
</dbReference>
<dbReference type="AlphaFoldDB" id="A0A6S7A7X4"/>
<feature type="domain" description="Autotransporter" evidence="1">
    <location>
        <begin position="558"/>
        <end position="840"/>
    </location>
</feature>
<dbReference type="Pfam" id="PF03797">
    <property type="entry name" value="Autotransporter"/>
    <property type="match status" value="1"/>
</dbReference>
<gene>
    <name evidence="2" type="ORF">LMG3458_03547</name>
</gene>
<dbReference type="SUPFAM" id="SSF103515">
    <property type="entry name" value="Autotransporter"/>
    <property type="match status" value="1"/>
</dbReference>
<dbReference type="InterPro" id="IPR011050">
    <property type="entry name" value="Pectin_lyase_fold/virulence"/>
</dbReference>